<dbReference type="EMBL" id="BAABJP010000036">
    <property type="protein sequence ID" value="GAA5166874.1"/>
    <property type="molecule type" value="Genomic_DNA"/>
</dbReference>
<comment type="caution">
    <text evidence="1">The sequence shown here is derived from an EMBL/GenBank/DDBJ whole genome shotgun (WGS) entry which is preliminary data.</text>
</comment>
<dbReference type="Proteomes" id="UP001428817">
    <property type="component" value="Unassembled WGS sequence"/>
</dbReference>
<evidence type="ECO:0000313" key="1">
    <source>
        <dbReference type="EMBL" id="GAA5166874.1"/>
    </source>
</evidence>
<evidence type="ECO:0000313" key="2">
    <source>
        <dbReference type="Proteomes" id="UP001428817"/>
    </source>
</evidence>
<gene>
    <name evidence="1" type="ORF">GCM10023321_58700</name>
</gene>
<accession>A0ABP9QTH2</accession>
<protein>
    <submittedName>
        <fullName evidence="1">Uncharacterized protein</fullName>
    </submittedName>
</protein>
<keyword evidence="2" id="KW-1185">Reference proteome</keyword>
<proteinExistence type="predicted"/>
<name>A0ABP9QTH2_9PSEU</name>
<sequence>MEVLRIVEREAQWLEAEIYNLSLTYEDVHYVEAKLIQLPIPEPTDRVTAAALLDAFSSTTIRDRYREWRETVDAASREIHFISRERRNNLQAHADPKSLELNELSNQLAPREYQLRQSLVNAIALELKSPGRHE</sequence>
<organism evidence="1 2">
    <name type="scientific">Pseudonocardia eucalypti</name>
    <dbReference type="NCBI Taxonomy" id="648755"/>
    <lineage>
        <taxon>Bacteria</taxon>
        <taxon>Bacillati</taxon>
        <taxon>Actinomycetota</taxon>
        <taxon>Actinomycetes</taxon>
        <taxon>Pseudonocardiales</taxon>
        <taxon>Pseudonocardiaceae</taxon>
        <taxon>Pseudonocardia</taxon>
    </lineage>
</organism>
<reference evidence="2" key="1">
    <citation type="journal article" date="2019" name="Int. J. Syst. Evol. Microbiol.">
        <title>The Global Catalogue of Microorganisms (GCM) 10K type strain sequencing project: providing services to taxonomists for standard genome sequencing and annotation.</title>
        <authorList>
            <consortium name="The Broad Institute Genomics Platform"/>
            <consortium name="The Broad Institute Genome Sequencing Center for Infectious Disease"/>
            <person name="Wu L."/>
            <person name="Ma J."/>
        </authorList>
    </citation>
    <scope>NUCLEOTIDE SEQUENCE [LARGE SCALE GENOMIC DNA]</scope>
    <source>
        <strain evidence="2">JCM 18303</strain>
    </source>
</reference>